<keyword evidence="2" id="KW-0489">Methyltransferase</keyword>
<evidence type="ECO:0000259" key="1">
    <source>
        <dbReference type="Pfam" id="PF13649"/>
    </source>
</evidence>
<dbReference type="Pfam" id="PF13649">
    <property type="entry name" value="Methyltransf_25"/>
    <property type="match status" value="1"/>
</dbReference>
<feature type="domain" description="Methyltransferase" evidence="1">
    <location>
        <begin position="100"/>
        <end position="195"/>
    </location>
</feature>
<dbReference type="Proteomes" id="UP000569092">
    <property type="component" value="Unassembled WGS sequence"/>
</dbReference>
<gene>
    <name evidence="2" type="ORF">HDF10_000090</name>
</gene>
<keyword evidence="2" id="KW-0808">Transferase</keyword>
<accession>A0A7W8N3R3</accession>
<dbReference type="CDD" id="cd02440">
    <property type="entry name" value="AdoMet_MTases"/>
    <property type="match status" value="1"/>
</dbReference>
<dbReference type="InterPro" id="IPR041698">
    <property type="entry name" value="Methyltransf_25"/>
</dbReference>
<proteinExistence type="predicted"/>
<evidence type="ECO:0000313" key="3">
    <source>
        <dbReference type="Proteomes" id="UP000569092"/>
    </source>
</evidence>
<evidence type="ECO:0000313" key="2">
    <source>
        <dbReference type="EMBL" id="MBB5342140.1"/>
    </source>
</evidence>
<dbReference type="AlphaFoldDB" id="A0A7W8N3R3"/>
<protein>
    <submittedName>
        <fullName evidence="2">SAM-dependent methyltransferase</fullName>
    </submittedName>
</protein>
<sequence length="249" mass="26754">MMFLSNFLRPRVGKALLVLVLTAGVCVPSGGQTGAGTQRTLDKATAMMSTSPDAAQDVTQRPTSTPYSGDLSIFEYPDRDKKLQIDRVMDLLGIVAGKNVADIGAGSGWFTVRASRRVGPTGAVIAEDINPLAIEYIGKRALKEDLSNVRTVLGSPDDPRLPSGSVDAVLMLKVYHEIAHPVPTMKVLQKALRPGAKVGIIDRNGNGSDHGLNHDVVVKEMGQAGYKLVGTYDFTKADGQDYFLIFQVR</sequence>
<reference evidence="2 3" key="1">
    <citation type="submission" date="2020-08" db="EMBL/GenBank/DDBJ databases">
        <title>Genomic Encyclopedia of Type Strains, Phase IV (KMG-V): Genome sequencing to study the core and pangenomes of soil and plant-associated prokaryotes.</title>
        <authorList>
            <person name="Whitman W."/>
        </authorList>
    </citation>
    <scope>NUCLEOTIDE SEQUENCE [LARGE SCALE GENOMIC DNA]</scope>
    <source>
        <strain evidence="2 3">M8US30</strain>
    </source>
</reference>
<dbReference type="GO" id="GO:0032259">
    <property type="term" value="P:methylation"/>
    <property type="evidence" value="ECO:0007669"/>
    <property type="project" value="UniProtKB-KW"/>
</dbReference>
<comment type="caution">
    <text evidence="2">The sequence shown here is derived from an EMBL/GenBank/DDBJ whole genome shotgun (WGS) entry which is preliminary data.</text>
</comment>
<dbReference type="GO" id="GO:0008168">
    <property type="term" value="F:methyltransferase activity"/>
    <property type="evidence" value="ECO:0007669"/>
    <property type="project" value="UniProtKB-KW"/>
</dbReference>
<dbReference type="Gene3D" id="3.40.50.150">
    <property type="entry name" value="Vaccinia Virus protein VP39"/>
    <property type="match status" value="1"/>
</dbReference>
<dbReference type="InterPro" id="IPR029063">
    <property type="entry name" value="SAM-dependent_MTases_sf"/>
</dbReference>
<dbReference type="EMBL" id="JACHDZ010000001">
    <property type="protein sequence ID" value="MBB5342140.1"/>
    <property type="molecule type" value="Genomic_DNA"/>
</dbReference>
<name>A0A7W8N3R3_9BACT</name>
<organism evidence="2 3">
    <name type="scientific">Tunturiibacter lichenicola</name>
    <dbReference type="NCBI Taxonomy" id="2051959"/>
    <lineage>
        <taxon>Bacteria</taxon>
        <taxon>Pseudomonadati</taxon>
        <taxon>Acidobacteriota</taxon>
        <taxon>Terriglobia</taxon>
        <taxon>Terriglobales</taxon>
        <taxon>Acidobacteriaceae</taxon>
        <taxon>Tunturiibacter</taxon>
    </lineage>
</organism>
<dbReference type="SUPFAM" id="SSF53335">
    <property type="entry name" value="S-adenosyl-L-methionine-dependent methyltransferases"/>
    <property type="match status" value="1"/>
</dbReference>